<sequence>LIFPGNWKLIASKHSEILGTWLTQQLNDVTIPCCFDSPELICILRFKSFMRVIQSPNVASSLCIYRKARHQFYCLPSAHPVWSQLGFPHL</sequence>
<evidence type="ECO:0000313" key="1">
    <source>
        <dbReference type="WBParaSite" id="MCU_006016-RA"/>
    </source>
</evidence>
<organism evidence="1">
    <name type="scientific">Mesocestoides corti</name>
    <name type="common">Flatworm</name>
    <dbReference type="NCBI Taxonomy" id="53468"/>
    <lineage>
        <taxon>Eukaryota</taxon>
        <taxon>Metazoa</taxon>
        <taxon>Spiralia</taxon>
        <taxon>Lophotrochozoa</taxon>
        <taxon>Platyhelminthes</taxon>
        <taxon>Cestoda</taxon>
        <taxon>Eucestoda</taxon>
        <taxon>Cyclophyllidea</taxon>
        <taxon>Mesocestoididae</taxon>
        <taxon>Mesocestoides</taxon>
    </lineage>
</organism>
<dbReference type="AlphaFoldDB" id="A0A5K3FB39"/>
<protein>
    <submittedName>
        <fullName evidence="1">Ovule protein</fullName>
    </submittedName>
</protein>
<accession>A0A5K3FB39</accession>
<name>A0A5K3FB39_MESCO</name>
<dbReference type="WBParaSite" id="MCU_006016-RA">
    <property type="protein sequence ID" value="MCU_006016-RA"/>
    <property type="gene ID" value="MCU_006016"/>
</dbReference>
<reference evidence="1" key="1">
    <citation type="submission" date="2019-11" db="UniProtKB">
        <authorList>
            <consortium name="WormBaseParasite"/>
        </authorList>
    </citation>
    <scope>IDENTIFICATION</scope>
</reference>
<proteinExistence type="predicted"/>